<dbReference type="RefSeq" id="WP_267538845.1">
    <property type="nucleotide sequence ID" value="NZ_JAPNKA010000001.1"/>
</dbReference>
<evidence type="ECO:0000256" key="1">
    <source>
        <dbReference type="ARBA" id="ARBA00022845"/>
    </source>
</evidence>
<keyword evidence="2" id="KW-0648">Protein biosynthesis</keyword>
<evidence type="ECO:0000259" key="4">
    <source>
        <dbReference type="PROSITE" id="PS50296"/>
    </source>
</evidence>
<dbReference type="InterPro" id="IPR005872">
    <property type="entry name" value="SUI1_arc_bac"/>
</dbReference>
<gene>
    <name evidence="5" type="ORF">OV287_37530</name>
</gene>
<keyword evidence="1" id="KW-0810">Translation regulation</keyword>
<feature type="region of interest" description="Disordered" evidence="3">
    <location>
        <begin position="1"/>
        <end position="58"/>
    </location>
</feature>
<organism evidence="5 6">
    <name type="scientific">Archangium lansingense</name>
    <dbReference type="NCBI Taxonomy" id="2995310"/>
    <lineage>
        <taxon>Bacteria</taxon>
        <taxon>Pseudomonadati</taxon>
        <taxon>Myxococcota</taxon>
        <taxon>Myxococcia</taxon>
        <taxon>Myxococcales</taxon>
        <taxon>Cystobacterineae</taxon>
        <taxon>Archangiaceae</taxon>
        <taxon>Archangium</taxon>
    </lineage>
</organism>
<dbReference type="EMBL" id="JAPNKA010000001">
    <property type="protein sequence ID" value="MCY1080170.1"/>
    <property type="molecule type" value="Genomic_DNA"/>
</dbReference>
<dbReference type="SUPFAM" id="SSF55159">
    <property type="entry name" value="eIF1-like"/>
    <property type="match status" value="1"/>
</dbReference>
<protein>
    <submittedName>
        <fullName evidence="5">Translation initiation factor</fullName>
    </submittedName>
</protein>
<dbReference type="Proteomes" id="UP001207654">
    <property type="component" value="Unassembled WGS sequence"/>
</dbReference>
<evidence type="ECO:0000256" key="2">
    <source>
        <dbReference type="ARBA" id="ARBA00022917"/>
    </source>
</evidence>
<keyword evidence="6" id="KW-1185">Reference proteome</keyword>
<dbReference type="PROSITE" id="PS50296">
    <property type="entry name" value="SUI1"/>
    <property type="match status" value="1"/>
</dbReference>
<evidence type="ECO:0000256" key="3">
    <source>
        <dbReference type="SAM" id="MobiDB-lite"/>
    </source>
</evidence>
<keyword evidence="5" id="KW-0396">Initiation factor</keyword>
<feature type="domain" description="SUI1" evidence="4">
    <location>
        <begin position="59"/>
        <end position="125"/>
    </location>
</feature>
<dbReference type="CDD" id="cd11567">
    <property type="entry name" value="YciH_like"/>
    <property type="match status" value="1"/>
</dbReference>
<dbReference type="GO" id="GO:0003743">
    <property type="term" value="F:translation initiation factor activity"/>
    <property type="evidence" value="ECO:0007669"/>
    <property type="project" value="UniProtKB-KW"/>
</dbReference>
<dbReference type="Pfam" id="PF01253">
    <property type="entry name" value="SUI1"/>
    <property type="match status" value="1"/>
</dbReference>
<reference evidence="5 6" key="1">
    <citation type="submission" date="2022-11" db="EMBL/GenBank/DDBJ databases">
        <title>Minimal conservation of predation-associated metabolite biosynthetic gene clusters underscores biosynthetic potential of Myxococcota including descriptions for ten novel species: Archangium lansinium sp. nov., Myxococcus landrumus sp. nov., Nannocystis bai.</title>
        <authorList>
            <person name="Ahearne A."/>
            <person name="Stevens C."/>
            <person name="Phillips K."/>
        </authorList>
    </citation>
    <scope>NUCLEOTIDE SEQUENCE [LARGE SCALE GENOMIC DNA]</scope>
    <source>
        <strain evidence="5 6">MIWBW</strain>
    </source>
</reference>
<name>A0ABT4AEX1_9BACT</name>
<dbReference type="InterPro" id="IPR036877">
    <property type="entry name" value="SUI1_dom_sf"/>
</dbReference>
<dbReference type="InterPro" id="IPR001950">
    <property type="entry name" value="SUI1"/>
</dbReference>
<accession>A0ABT4AEX1</accession>
<proteinExistence type="predicted"/>
<evidence type="ECO:0000313" key="6">
    <source>
        <dbReference type="Proteomes" id="UP001207654"/>
    </source>
</evidence>
<dbReference type="Gene3D" id="3.30.780.10">
    <property type="entry name" value="SUI1-like domain"/>
    <property type="match status" value="1"/>
</dbReference>
<sequence>MTKQKDKHSSGQQQDSKAKGFNNPFARLEGLRDTLPSTKPQLRREDFPDTPPQGGPERTVVRLETDRAGKEVTVVEGLGLPATELQEWLQALQRALACTGTVEGERLVLKGDHRFKLPDLLLRRGVQRVVHG</sequence>
<evidence type="ECO:0000313" key="5">
    <source>
        <dbReference type="EMBL" id="MCY1080170.1"/>
    </source>
</evidence>
<comment type="caution">
    <text evidence="5">The sequence shown here is derived from an EMBL/GenBank/DDBJ whole genome shotgun (WGS) entry which is preliminary data.</text>
</comment>